<sequence length="226" mass="23313">MSYDLHGPWEANNPALGAFVRPQTSIPDITSAISPLVSLPIPSYHPPPSNTIQRLIPHTLSISPLLKPPQTPQNPNPINPTNPHPTPSGSLASTPRNSTLASPPTAAATPSPPPPATTSTVPTAPPVSPARAAPSPAFSACGEIEVLIQREGLRPTWVGAAAAGVGATGVKQIVYGGGMQWMGFDDEETWGVKRRFADALCIGGTVVWSLDLQGVGSGDGNFGPGF</sequence>
<feature type="compositionally biased region" description="Polar residues" evidence="1">
    <location>
        <begin position="88"/>
        <end position="97"/>
    </location>
</feature>
<feature type="compositionally biased region" description="Low complexity" evidence="1">
    <location>
        <begin position="98"/>
        <end position="109"/>
    </location>
</feature>
<dbReference type="OrthoDB" id="73875at2759"/>
<organism evidence="2 3">
    <name type="scientific">Monilinia fructigena</name>
    <dbReference type="NCBI Taxonomy" id="38457"/>
    <lineage>
        <taxon>Eukaryota</taxon>
        <taxon>Fungi</taxon>
        <taxon>Dikarya</taxon>
        <taxon>Ascomycota</taxon>
        <taxon>Pezizomycotina</taxon>
        <taxon>Leotiomycetes</taxon>
        <taxon>Helotiales</taxon>
        <taxon>Sclerotiniaceae</taxon>
        <taxon>Monilinia</taxon>
    </lineage>
</organism>
<evidence type="ECO:0008006" key="4">
    <source>
        <dbReference type="Google" id="ProtNLM"/>
    </source>
</evidence>
<dbReference type="InterPro" id="IPR017853">
    <property type="entry name" value="GH"/>
</dbReference>
<feature type="region of interest" description="Disordered" evidence="1">
    <location>
        <begin position="62"/>
        <end position="135"/>
    </location>
</feature>
<evidence type="ECO:0000313" key="3">
    <source>
        <dbReference type="Proteomes" id="UP000249056"/>
    </source>
</evidence>
<evidence type="ECO:0000313" key="2">
    <source>
        <dbReference type="EMBL" id="RAL67438.1"/>
    </source>
</evidence>
<reference evidence="2 3" key="1">
    <citation type="submission" date="2018-06" db="EMBL/GenBank/DDBJ databases">
        <title>Genome Sequence of the Brown Rot Fungal Pathogen Monilinia fructigena.</title>
        <authorList>
            <person name="Landi L."/>
            <person name="De Miccolis Angelini R.M."/>
            <person name="Pollastro S."/>
            <person name="Abate D."/>
            <person name="Faretra F."/>
            <person name="Romanazzi G."/>
        </authorList>
    </citation>
    <scope>NUCLEOTIDE SEQUENCE [LARGE SCALE GENOMIC DNA]</scope>
    <source>
        <strain evidence="2 3">Mfrg269</strain>
    </source>
</reference>
<dbReference type="Gene3D" id="3.10.50.10">
    <property type="match status" value="1"/>
</dbReference>
<dbReference type="AlphaFoldDB" id="A0A395J5M9"/>
<evidence type="ECO:0000256" key="1">
    <source>
        <dbReference type="SAM" id="MobiDB-lite"/>
    </source>
</evidence>
<proteinExistence type="predicted"/>
<dbReference type="Gene3D" id="3.20.20.80">
    <property type="entry name" value="Glycosidases"/>
    <property type="match status" value="1"/>
</dbReference>
<dbReference type="SUPFAM" id="SSF51445">
    <property type="entry name" value="(Trans)glycosidases"/>
    <property type="match status" value="1"/>
</dbReference>
<dbReference type="Proteomes" id="UP000249056">
    <property type="component" value="Unassembled WGS sequence"/>
</dbReference>
<protein>
    <recommendedName>
        <fullName evidence="4">Chitinase</fullName>
    </recommendedName>
</protein>
<accession>A0A395J5M9</accession>
<feature type="compositionally biased region" description="Pro residues" evidence="1">
    <location>
        <begin position="66"/>
        <end position="86"/>
    </location>
</feature>
<keyword evidence="3" id="KW-1185">Reference proteome</keyword>
<gene>
    <name evidence="2" type="ORF">DID88_008193</name>
</gene>
<comment type="caution">
    <text evidence="2">The sequence shown here is derived from an EMBL/GenBank/DDBJ whole genome shotgun (WGS) entry which is preliminary data.</text>
</comment>
<dbReference type="EMBL" id="QKRW01000003">
    <property type="protein sequence ID" value="RAL67438.1"/>
    <property type="molecule type" value="Genomic_DNA"/>
</dbReference>
<dbReference type="InterPro" id="IPR029070">
    <property type="entry name" value="Chitinase_insertion_sf"/>
</dbReference>
<name>A0A395J5M9_9HELO</name>